<dbReference type="PANTHER" id="PTHR37012:SF2">
    <property type="entry name" value="BZIP DOMAIN-CONTAINING PROTEIN-RELATED"/>
    <property type="match status" value="1"/>
</dbReference>
<feature type="compositionally biased region" description="Low complexity" evidence="2">
    <location>
        <begin position="377"/>
        <end position="402"/>
    </location>
</feature>
<feature type="region of interest" description="Disordered" evidence="2">
    <location>
        <begin position="1"/>
        <end position="69"/>
    </location>
</feature>
<feature type="coiled-coil region" evidence="1">
    <location>
        <begin position="69"/>
        <end position="110"/>
    </location>
</feature>
<dbReference type="SUPFAM" id="SSF57959">
    <property type="entry name" value="Leucine zipper domain"/>
    <property type="match status" value="1"/>
</dbReference>
<feature type="compositionally biased region" description="Gly residues" evidence="2">
    <location>
        <begin position="366"/>
        <end position="376"/>
    </location>
</feature>
<sequence>MTLSTADGKSGPVNPAVAAPTSTSTEPPKEKKTGGRRAPPAEGSRPLDKKRARDRRAQQALRDRTRSTIHNLSEQVTTLTRVVERQSQELSELRGRLDAALTENTNLRRRMAAGDGIGGSQTADVMNISTLTNGPPPSSAPWNTPPFNSAPTSIADQLFQGFVDVQRRAVAQSPSATTASTSTSPDITPLLDRYRRGTDEVSKVASDVVRTYTELDTLPKQIAVQFLMTHLLKWLVLLDEPSYNSVPVWLRPTRAQRTIEHPPWIDRIPWPAARDYLVEHPEITLDHFAAKYGTSLGIHWPYDPSMVVIVTPGVSPISPDNDGNDYLVNPVFAHHIADLNNWEVGDLFRAAFPEMARRIDQAEGVKGPGQGPGPGQGLASQTASPSTTTSPSSSDRPSQAQSMVMDPELDYLPI</sequence>
<dbReference type="Pfam" id="PF11905">
    <property type="entry name" value="DUF3425"/>
    <property type="match status" value="1"/>
</dbReference>
<protein>
    <recommendedName>
        <fullName evidence="5">BZIP transcription factor</fullName>
    </recommendedName>
</protein>
<comment type="caution">
    <text evidence="3">The sequence shown here is derived from an EMBL/GenBank/DDBJ whole genome shotgun (WGS) entry which is preliminary data.</text>
</comment>
<reference evidence="3 4" key="1">
    <citation type="journal article" date="2024" name="IMA Fungus">
        <title>IMA Genome - F19 : A genome assembly and annotation guide to empower mycologists, including annotated draft genome sequences of Ceratocystis pirilliformis, Diaporthe australafricana, Fusarium ophioides, Paecilomyces lecythidis, and Sporothrix stenoceras.</title>
        <authorList>
            <person name="Aylward J."/>
            <person name="Wilson A.M."/>
            <person name="Visagie C.M."/>
            <person name="Spraker J."/>
            <person name="Barnes I."/>
            <person name="Buitendag C."/>
            <person name="Ceriani C."/>
            <person name="Del Mar Angel L."/>
            <person name="du Plessis D."/>
            <person name="Fuchs T."/>
            <person name="Gasser K."/>
            <person name="Kramer D."/>
            <person name="Li W."/>
            <person name="Munsamy K."/>
            <person name="Piso A."/>
            <person name="Price J.L."/>
            <person name="Sonnekus B."/>
            <person name="Thomas C."/>
            <person name="van der Nest A."/>
            <person name="van Dijk A."/>
            <person name="van Heerden A."/>
            <person name="van Vuuren N."/>
            <person name="Yilmaz N."/>
            <person name="Duong T.A."/>
            <person name="van der Merwe N.A."/>
            <person name="Wingfield M.J."/>
            <person name="Wingfield B.D."/>
        </authorList>
    </citation>
    <scope>NUCLEOTIDE SEQUENCE [LARGE SCALE GENOMIC DNA]</scope>
    <source>
        <strain evidence="3 4">CMW 5346</strain>
    </source>
</reference>
<feature type="compositionally biased region" description="Basic and acidic residues" evidence="2">
    <location>
        <begin position="45"/>
        <end position="66"/>
    </location>
</feature>
<dbReference type="PANTHER" id="PTHR37012">
    <property type="entry name" value="B-ZIP TRANSCRIPTION FACTOR (EUROFUNG)-RELATED"/>
    <property type="match status" value="1"/>
</dbReference>
<dbReference type="Proteomes" id="UP001583186">
    <property type="component" value="Unassembled WGS sequence"/>
</dbReference>
<dbReference type="Gene3D" id="1.20.5.170">
    <property type="match status" value="1"/>
</dbReference>
<proteinExistence type="predicted"/>
<evidence type="ECO:0008006" key="5">
    <source>
        <dbReference type="Google" id="ProtNLM"/>
    </source>
</evidence>
<evidence type="ECO:0000313" key="4">
    <source>
        <dbReference type="Proteomes" id="UP001583186"/>
    </source>
</evidence>
<dbReference type="InterPro" id="IPR046347">
    <property type="entry name" value="bZIP_sf"/>
</dbReference>
<name>A0ABR3ZHD3_9PEZI</name>
<evidence type="ECO:0000256" key="2">
    <source>
        <dbReference type="SAM" id="MobiDB-lite"/>
    </source>
</evidence>
<gene>
    <name evidence="3" type="ORF">Sste5346_002680</name>
</gene>
<keyword evidence="4" id="KW-1185">Reference proteome</keyword>
<dbReference type="EMBL" id="JAWCUI010000011">
    <property type="protein sequence ID" value="KAL1899814.1"/>
    <property type="molecule type" value="Genomic_DNA"/>
</dbReference>
<dbReference type="CDD" id="cd14688">
    <property type="entry name" value="bZIP_YAP"/>
    <property type="match status" value="1"/>
</dbReference>
<evidence type="ECO:0000313" key="3">
    <source>
        <dbReference type="EMBL" id="KAL1899814.1"/>
    </source>
</evidence>
<feature type="region of interest" description="Disordered" evidence="2">
    <location>
        <begin position="363"/>
        <end position="414"/>
    </location>
</feature>
<accession>A0ABR3ZHD3</accession>
<evidence type="ECO:0000256" key="1">
    <source>
        <dbReference type="SAM" id="Coils"/>
    </source>
</evidence>
<keyword evidence="1" id="KW-0175">Coiled coil</keyword>
<organism evidence="3 4">
    <name type="scientific">Sporothrix stenoceras</name>
    <dbReference type="NCBI Taxonomy" id="5173"/>
    <lineage>
        <taxon>Eukaryota</taxon>
        <taxon>Fungi</taxon>
        <taxon>Dikarya</taxon>
        <taxon>Ascomycota</taxon>
        <taxon>Pezizomycotina</taxon>
        <taxon>Sordariomycetes</taxon>
        <taxon>Sordariomycetidae</taxon>
        <taxon>Ophiostomatales</taxon>
        <taxon>Ophiostomataceae</taxon>
        <taxon>Sporothrix</taxon>
    </lineage>
</organism>
<dbReference type="InterPro" id="IPR021833">
    <property type="entry name" value="DUF3425"/>
</dbReference>